<keyword evidence="3" id="KW-0614">Plasmid</keyword>
<dbReference type="InterPro" id="IPR012309">
    <property type="entry name" value="DNA_ligase_ATP-dep_C"/>
</dbReference>
<name>A0AAF1KFP2_9HYPH</name>
<dbReference type="AlphaFoldDB" id="A0AAF1KFP2"/>
<dbReference type="EC" id="6.5.1.1" evidence="1"/>
<evidence type="ECO:0000313" key="4">
    <source>
        <dbReference type="Proteomes" id="UP000249499"/>
    </source>
</evidence>
<evidence type="ECO:0000259" key="2">
    <source>
        <dbReference type="Pfam" id="PF04679"/>
    </source>
</evidence>
<reference evidence="4" key="2">
    <citation type="journal article" date="2023" name="MicrobiologyOpen">
        <title>Genomics of the tumorigenes clade of the family Rhizobiaceae and description of Rhizobium rhododendri sp. nov.</title>
        <authorList>
            <person name="Kuzmanovic N."/>
            <person name="diCenzo G.C."/>
            <person name="Bunk B."/>
            <person name="Sproeer C."/>
            <person name="Fruehling A."/>
            <person name="Neumann-Schaal M."/>
            <person name="Overmann J."/>
            <person name="Smalla K."/>
        </authorList>
    </citation>
    <scope>NUCLEOTIDE SEQUENCE [LARGE SCALE GENOMIC DNA]</scope>
    <source>
        <strain evidence="4">1078</strain>
        <plasmid evidence="4">pRt1078</plasmid>
    </source>
</reference>
<dbReference type="Proteomes" id="UP000249499">
    <property type="component" value="Plasmid pRt1078"/>
</dbReference>
<accession>A0AAF1KFP2</accession>
<dbReference type="KEGG" id="rtu:PR017_21295"/>
<dbReference type="Pfam" id="PF04679">
    <property type="entry name" value="DNA_ligase_A_C"/>
    <property type="match status" value="1"/>
</dbReference>
<dbReference type="Gene3D" id="2.40.50.140">
    <property type="entry name" value="Nucleic acid-binding proteins"/>
    <property type="match status" value="1"/>
</dbReference>
<dbReference type="GO" id="GO:0006281">
    <property type="term" value="P:DNA repair"/>
    <property type="evidence" value="ECO:0007669"/>
    <property type="project" value="InterPro"/>
</dbReference>
<evidence type="ECO:0000313" key="3">
    <source>
        <dbReference type="EMBL" id="WFR97712.1"/>
    </source>
</evidence>
<dbReference type="EMBL" id="CP117256">
    <property type="protein sequence ID" value="WFR97712.1"/>
    <property type="molecule type" value="Genomic_DNA"/>
</dbReference>
<protein>
    <recommendedName>
        <fullName evidence="1">DNA ligase (ATP)</fullName>
        <ecNumber evidence="1">6.5.1.1</ecNumber>
    </recommendedName>
</protein>
<dbReference type="GO" id="GO:0003910">
    <property type="term" value="F:DNA ligase (ATP) activity"/>
    <property type="evidence" value="ECO:0007669"/>
    <property type="project" value="UniProtKB-EC"/>
</dbReference>
<reference evidence="3 4" key="1">
    <citation type="journal article" date="2018" name="Sci. Rep.">
        <title>Rhizobium tumorigenes sp. nov., a novel plant tumorigenic bacterium isolated from cane gall tumors on thornless blackberry.</title>
        <authorList>
            <person name="Kuzmanovi N."/>
            <person name="Smalla K."/>
            <person name="Gronow S."/>
            <person name="PuBawska J."/>
        </authorList>
    </citation>
    <scope>NUCLEOTIDE SEQUENCE [LARGE SCALE GENOMIC DNA]</scope>
    <source>
        <strain evidence="3 4">1078</strain>
    </source>
</reference>
<dbReference type="SUPFAM" id="SSF50249">
    <property type="entry name" value="Nucleic acid-binding proteins"/>
    <property type="match status" value="1"/>
</dbReference>
<organism evidence="3 4">
    <name type="scientific">Rhizobium tumorigenes</name>
    <dbReference type="NCBI Taxonomy" id="2041385"/>
    <lineage>
        <taxon>Bacteria</taxon>
        <taxon>Pseudomonadati</taxon>
        <taxon>Pseudomonadota</taxon>
        <taxon>Alphaproteobacteria</taxon>
        <taxon>Hyphomicrobiales</taxon>
        <taxon>Rhizobiaceae</taxon>
        <taxon>Rhizobium/Agrobacterium group</taxon>
        <taxon>Rhizobium</taxon>
    </lineage>
</organism>
<keyword evidence="4" id="KW-1185">Reference proteome</keyword>
<dbReference type="InterPro" id="IPR012340">
    <property type="entry name" value="NA-bd_OB-fold"/>
</dbReference>
<feature type="domain" description="DNA ligase ATP-dependent C-terminal" evidence="2">
    <location>
        <begin position="4"/>
        <end position="44"/>
    </location>
</feature>
<sequence>MSARGGFGSLLLAAYRGDELVYVGSVGTGFDERQAVDLRTSIDRLP</sequence>
<evidence type="ECO:0000256" key="1">
    <source>
        <dbReference type="ARBA" id="ARBA00012727"/>
    </source>
</evidence>
<dbReference type="GO" id="GO:0006310">
    <property type="term" value="P:DNA recombination"/>
    <property type="evidence" value="ECO:0007669"/>
    <property type="project" value="InterPro"/>
</dbReference>
<gene>
    <name evidence="3" type="ORF">PR017_21295</name>
</gene>
<geneLocation type="plasmid" evidence="3 4">
    <name>pRt1078</name>
</geneLocation>
<proteinExistence type="predicted"/>